<dbReference type="InterPro" id="IPR015797">
    <property type="entry name" value="NUDIX_hydrolase-like_dom_sf"/>
</dbReference>
<evidence type="ECO:0000256" key="2">
    <source>
        <dbReference type="ARBA" id="ARBA00005582"/>
    </source>
</evidence>
<proteinExistence type="inferred from homology"/>
<dbReference type="Gene3D" id="3.90.79.10">
    <property type="entry name" value="Nucleoside Triphosphate Pyrophosphohydrolase"/>
    <property type="match status" value="1"/>
</dbReference>
<dbReference type="Proteomes" id="UP000542674">
    <property type="component" value="Unassembled WGS sequence"/>
</dbReference>
<gene>
    <name evidence="7" type="ORF">F4559_000862</name>
</gene>
<dbReference type="PANTHER" id="PTHR43046:SF12">
    <property type="entry name" value="GDP-MANNOSE MANNOSYL HYDROLASE"/>
    <property type="match status" value="1"/>
</dbReference>
<keyword evidence="4" id="KW-0460">Magnesium</keyword>
<name>A0A7W7SYZ4_9PSEU</name>
<evidence type="ECO:0000256" key="1">
    <source>
        <dbReference type="ARBA" id="ARBA00001946"/>
    </source>
</evidence>
<dbReference type="RefSeq" id="WP_184666272.1">
    <property type="nucleotide sequence ID" value="NZ_BAABAI010000011.1"/>
</dbReference>
<comment type="cofactor">
    <cofactor evidence="1">
        <name>Mg(2+)</name>
        <dbReference type="ChEBI" id="CHEBI:18420"/>
    </cofactor>
</comment>
<dbReference type="PRINTS" id="PR00502">
    <property type="entry name" value="NUDIXFAMILY"/>
</dbReference>
<dbReference type="InterPro" id="IPR020476">
    <property type="entry name" value="Nudix_hydrolase"/>
</dbReference>
<reference evidence="7 8" key="1">
    <citation type="submission" date="2020-08" db="EMBL/GenBank/DDBJ databases">
        <title>Sequencing the genomes of 1000 actinobacteria strains.</title>
        <authorList>
            <person name="Klenk H.-P."/>
        </authorList>
    </citation>
    <scope>NUCLEOTIDE SEQUENCE [LARGE SCALE GENOMIC DNA]</scope>
    <source>
        <strain evidence="7 8">DSM 45084</strain>
    </source>
</reference>
<accession>A0A7W7SYZ4</accession>
<dbReference type="InterPro" id="IPR020084">
    <property type="entry name" value="NUDIX_hydrolase_CS"/>
</dbReference>
<dbReference type="SUPFAM" id="SSF55811">
    <property type="entry name" value="Nudix"/>
    <property type="match status" value="1"/>
</dbReference>
<sequence>MATIGTAPRIGARVLLFDDADRVLLVHARDPDQPDQHWWELPGGGLDPGESAEQAAVRELREETGIEVDELGPCVWIRESRFHYRGRDHHRLDYAYLAYATGDSTGETELSANERVGLVEVRWWTVGELRATADRLLPACLPGLVEDFAVGMVPAVPLLLTV</sequence>
<dbReference type="EMBL" id="JACHJS010000001">
    <property type="protein sequence ID" value="MBB4963503.1"/>
    <property type="molecule type" value="Genomic_DNA"/>
</dbReference>
<evidence type="ECO:0000256" key="5">
    <source>
        <dbReference type="RuleBase" id="RU003476"/>
    </source>
</evidence>
<organism evidence="7 8">
    <name type="scientific">Saccharothrix violaceirubra</name>
    <dbReference type="NCBI Taxonomy" id="413306"/>
    <lineage>
        <taxon>Bacteria</taxon>
        <taxon>Bacillati</taxon>
        <taxon>Actinomycetota</taxon>
        <taxon>Actinomycetes</taxon>
        <taxon>Pseudonocardiales</taxon>
        <taxon>Pseudonocardiaceae</taxon>
        <taxon>Saccharothrix</taxon>
    </lineage>
</organism>
<protein>
    <submittedName>
        <fullName evidence="7">8-oxo-dGTP pyrophosphatase MutT (NUDIX family)</fullName>
    </submittedName>
</protein>
<comment type="caution">
    <text evidence="7">The sequence shown here is derived from an EMBL/GenBank/DDBJ whole genome shotgun (WGS) entry which is preliminary data.</text>
</comment>
<evidence type="ECO:0000256" key="3">
    <source>
        <dbReference type="ARBA" id="ARBA00022801"/>
    </source>
</evidence>
<dbReference type="PROSITE" id="PS00893">
    <property type="entry name" value="NUDIX_BOX"/>
    <property type="match status" value="1"/>
</dbReference>
<dbReference type="PANTHER" id="PTHR43046">
    <property type="entry name" value="GDP-MANNOSE MANNOSYL HYDROLASE"/>
    <property type="match status" value="1"/>
</dbReference>
<evidence type="ECO:0000259" key="6">
    <source>
        <dbReference type="PROSITE" id="PS51462"/>
    </source>
</evidence>
<dbReference type="CDD" id="cd04685">
    <property type="entry name" value="NUDIX_Hydrolase"/>
    <property type="match status" value="1"/>
</dbReference>
<evidence type="ECO:0000256" key="4">
    <source>
        <dbReference type="ARBA" id="ARBA00022842"/>
    </source>
</evidence>
<keyword evidence="8" id="KW-1185">Reference proteome</keyword>
<dbReference type="GO" id="GO:0016787">
    <property type="term" value="F:hydrolase activity"/>
    <property type="evidence" value="ECO:0007669"/>
    <property type="project" value="UniProtKB-KW"/>
</dbReference>
<dbReference type="InterPro" id="IPR000086">
    <property type="entry name" value="NUDIX_hydrolase_dom"/>
</dbReference>
<dbReference type="PROSITE" id="PS51462">
    <property type="entry name" value="NUDIX"/>
    <property type="match status" value="1"/>
</dbReference>
<keyword evidence="3 5" id="KW-0378">Hydrolase</keyword>
<evidence type="ECO:0000313" key="8">
    <source>
        <dbReference type="Proteomes" id="UP000542674"/>
    </source>
</evidence>
<feature type="domain" description="Nudix hydrolase" evidence="6">
    <location>
        <begin position="7"/>
        <end position="146"/>
    </location>
</feature>
<evidence type="ECO:0000313" key="7">
    <source>
        <dbReference type="EMBL" id="MBB4963503.1"/>
    </source>
</evidence>
<dbReference type="Pfam" id="PF00293">
    <property type="entry name" value="NUDIX"/>
    <property type="match status" value="1"/>
</dbReference>
<comment type="similarity">
    <text evidence="2 5">Belongs to the Nudix hydrolase family.</text>
</comment>
<dbReference type="AlphaFoldDB" id="A0A7W7SYZ4"/>